<dbReference type="SUPFAM" id="SSF48179">
    <property type="entry name" value="6-phosphogluconate dehydrogenase C-terminal domain-like"/>
    <property type="match status" value="1"/>
</dbReference>
<dbReference type="eggNOG" id="COG1893">
    <property type="taxonomic scope" value="Bacteria"/>
</dbReference>
<sequence length="268" mass="29105">MATVGILGDGAIGRLIAKRLADQDIDVCLKGRPPHPKAQDADLWLVCTKSHQAELALAALAPRPELPLVLLCNGLGPHERLAQRLSNPLFLGTTTYGAKRQGEQVLMTGRGHCGYGQVSGSLQALPQVHWALHRALPPARYFPQVMEPLLQKLAINAVINPLTARDQVPNGALLASQYRQEIIALIAEMTPVLQHEGLACTAQELLDNILAVAQATAANTSSMLADRQAGRKTEVDAINGYLCEKAQHHQLPAPLHRLLWQQIRELTT</sequence>
<keyword evidence="5 10" id="KW-0566">Pantothenate biosynthesis</keyword>
<evidence type="ECO:0000256" key="7">
    <source>
        <dbReference type="ARBA" id="ARBA00023002"/>
    </source>
</evidence>
<dbReference type="GO" id="GO:0015940">
    <property type="term" value="P:pantothenate biosynthetic process"/>
    <property type="evidence" value="ECO:0007669"/>
    <property type="project" value="UniProtKB-UniPathway"/>
</dbReference>
<evidence type="ECO:0000256" key="1">
    <source>
        <dbReference type="ARBA" id="ARBA00004994"/>
    </source>
</evidence>
<keyword evidence="7 10" id="KW-0560">Oxidoreductase</keyword>
<evidence type="ECO:0000256" key="4">
    <source>
        <dbReference type="ARBA" id="ARBA00019465"/>
    </source>
</evidence>
<keyword evidence="14" id="KW-1185">Reference proteome</keyword>
<dbReference type="Proteomes" id="UP000006755">
    <property type="component" value="Unassembled WGS sequence"/>
</dbReference>
<dbReference type="GO" id="GO:0005737">
    <property type="term" value="C:cytoplasm"/>
    <property type="evidence" value="ECO:0007669"/>
    <property type="project" value="TreeGrafter"/>
</dbReference>
<dbReference type="GO" id="GO:0008677">
    <property type="term" value="F:2-dehydropantoate 2-reductase activity"/>
    <property type="evidence" value="ECO:0007669"/>
    <property type="project" value="UniProtKB-EC"/>
</dbReference>
<dbReference type="Pfam" id="PF02558">
    <property type="entry name" value="ApbA"/>
    <property type="match status" value="1"/>
</dbReference>
<dbReference type="GO" id="GO:0050661">
    <property type="term" value="F:NADP binding"/>
    <property type="evidence" value="ECO:0007669"/>
    <property type="project" value="TreeGrafter"/>
</dbReference>
<dbReference type="InterPro" id="IPR013328">
    <property type="entry name" value="6PGD_dom2"/>
</dbReference>
<comment type="caution">
    <text evidence="13">The sequence shown here is derived from an EMBL/GenBank/DDBJ whole genome shotgun (WGS) entry which is preliminary data.</text>
</comment>
<dbReference type="EMBL" id="AMRI01000014">
    <property type="protein sequence ID" value="EKE72377.1"/>
    <property type="molecule type" value="Genomic_DNA"/>
</dbReference>
<evidence type="ECO:0000256" key="6">
    <source>
        <dbReference type="ARBA" id="ARBA00022857"/>
    </source>
</evidence>
<dbReference type="Gene3D" id="3.40.50.720">
    <property type="entry name" value="NAD(P)-binding Rossmann-like Domain"/>
    <property type="match status" value="1"/>
</dbReference>
<dbReference type="InterPro" id="IPR003710">
    <property type="entry name" value="ApbA"/>
</dbReference>
<dbReference type="RefSeq" id="WP_008484886.1">
    <property type="nucleotide sequence ID" value="NZ_AMRI01000014.1"/>
</dbReference>
<comment type="function">
    <text evidence="10">Catalyzes the NADPH-dependent reduction of ketopantoate into pantoic acid.</text>
</comment>
<evidence type="ECO:0000256" key="8">
    <source>
        <dbReference type="ARBA" id="ARBA00032024"/>
    </source>
</evidence>
<dbReference type="PANTHER" id="PTHR43765:SF2">
    <property type="entry name" value="2-DEHYDROPANTOATE 2-REDUCTASE"/>
    <property type="match status" value="1"/>
</dbReference>
<keyword evidence="6 10" id="KW-0521">NADP</keyword>
<comment type="pathway">
    <text evidence="1 10">Cofactor biosynthesis; (R)-pantothenate biosynthesis; (R)-pantoate from 3-methyl-2-oxobutanoate: step 2/2.</text>
</comment>
<evidence type="ECO:0000256" key="3">
    <source>
        <dbReference type="ARBA" id="ARBA00013014"/>
    </source>
</evidence>
<dbReference type="UniPathway" id="UPA00028">
    <property type="reaction ID" value="UER00004"/>
</dbReference>
<proteinExistence type="inferred from homology"/>
<evidence type="ECO:0000313" key="14">
    <source>
        <dbReference type="Proteomes" id="UP000006755"/>
    </source>
</evidence>
<evidence type="ECO:0000259" key="12">
    <source>
        <dbReference type="Pfam" id="PF08546"/>
    </source>
</evidence>
<evidence type="ECO:0000256" key="9">
    <source>
        <dbReference type="ARBA" id="ARBA00048793"/>
    </source>
</evidence>
<evidence type="ECO:0000313" key="13">
    <source>
        <dbReference type="EMBL" id="EKE72377.1"/>
    </source>
</evidence>
<dbReference type="NCBIfam" id="TIGR00745">
    <property type="entry name" value="apbA_panE"/>
    <property type="match status" value="1"/>
</dbReference>
<name>K2JC43_9GAMM</name>
<dbReference type="Gene3D" id="1.10.1040.10">
    <property type="entry name" value="N-(1-d-carboxylethyl)-l-norvaline Dehydrogenase, domain 2"/>
    <property type="match status" value="1"/>
</dbReference>
<dbReference type="InterPro" id="IPR008927">
    <property type="entry name" value="6-PGluconate_DH-like_C_sf"/>
</dbReference>
<comment type="similarity">
    <text evidence="2 10">Belongs to the ketopantoate reductase family.</text>
</comment>
<dbReference type="PATRIC" id="fig|745411.4.peg.2183"/>
<gene>
    <name evidence="13" type="ORF">B3C1_11112</name>
</gene>
<dbReference type="InterPro" id="IPR013332">
    <property type="entry name" value="KPR_N"/>
</dbReference>
<dbReference type="InterPro" id="IPR050838">
    <property type="entry name" value="Ketopantoate_reductase"/>
</dbReference>
<evidence type="ECO:0000256" key="10">
    <source>
        <dbReference type="RuleBase" id="RU362068"/>
    </source>
</evidence>
<feature type="domain" description="Ketopantoate reductase N-terminal" evidence="11">
    <location>
        <begin position="37"/>
        <end position="118"/>
    </location>
</feature>
<dbReference type="Pfam" id="PF08546">
    <property type="entry name" value="ApbA_C"/>
    <property type="match status" value="1"/>
</dbReference>
<reference evidence="13 14" key="1">
    <citation type="journal article" date="2012" name="J. Bacteriol.">
        <title>Genome Sequence of Gallaecimonas xiamenensis Type Strain 3-C-1.</title>
        <authorList>
            <person name="Lai Q."/>
            <person name="Wang L."/>
            <person name="Wang W."/>
            <person name="Shao Z."/>
        </authorList>
    </citation>
    <scope>NUCLEOTIDE SEQUENCE [LARGE SCALE GENOMIC DNA]</scope>
    <source>
        <strain evidence="13 14">3-C-1</strain>
    </source>
</reference>
<organism evidence="13 14">
    <name type="scientific">Gallaecimonas xiamenensis 3-C-1</name>
    <dbReference type="NCBI Taxonomy" id="745411"/>
    <lineage>
        <taxon>Bacteria</taxon>
        <taxon>Pseudomonadati</taxon>
        <taxon>Pseudomonadota</taxon>
        <taxon>Gammaproteobacteria</taxon>
        <taxon>Enterobacterales</taxon>
        <taxon>Gallaecimonadaceae</taxon>
        <taxon>Gallaecimonas</taxon>
    </lineage>
</organism>
<dbReference type="InterPro" id="IPR036291">
    <property type="entry name" value="NAD(P)-bd_dom_sf"/>
</dbReference>
<evidence type="ECO:0000256" key="2">
    <source>
        <dbReference type="ARBA" id="ARBA00007870"/>
    </source>
</evidence>
<dbReference type="EC" id="1.1.1.169" evidence="3 10"/>
<dbReference type="InterPro" id="IPR013752">
    <property type="entry name" value="KPA_reductase"/>
</dbReference>
<dbReference type="SUPFAM" id="SSF51735">
    <property type="entry name" value="NAD(P)-binding Rossmann-fold domains"/>
    <property type="match status" value="1"/>
</dbReference>
<feature type="domain" description="Ketopantoate reductase C-terminal" evidence="12">
    <location>
        <begin position="146"/>
        <end position="265"/>
    </location>
</feature>
<dbReference type="STRING" id="745411.B3C1_11112"/>
<dbReference type="PANTHER" id="PTHR43765">
    <property type="entry name" value="2-DEHYDROPANTOATE 2-REDUCTASE-RELATED"/>
    <property type="match status" value="1"/>
</dbReference>
<dbReference type="OrthoDB" id="6530772at2"/>
<evidence type="ECO:0000259" key="11">
    <source>
        <dbReference type="Pfam" id="PF02558"/>
    </source>
</evidence>
<evidence type="ECO:0000256" key="5">
    <source>
        <dbReference type="ARBA" id="ARBA00022655"/>
    </source>
</evidence>
<comment type="catalytic activity">
    <reaction evidence="9 10">
        <text>(R)-pantoate + NADP(+) = 2-dehydropantoate + NADPH + H(+)</text>
        <dbReference type="Rhea" id="RHEA:16233"/>
        <dbReference type="ChEBI" id="CHEBI:11561"/>
        <dbReference type="ChEBI" id="CHEBI:15378"/>
        <dbReference type="ChEBI" id="CHEBI:15980"/>
        <dbReference type="ChEBI" id="CHEBI:57783"/>
        <dbReference type="ChEBI" id="CHEBI:58349"/>
        <dbReference type="EC" id="1.1.1.169"/>
    </reaction>
</comment>
<protein>
    <recommendedName>
        <fullName evidence="4 10">2-dehydropantoate 2-reductase</fullName>
        <ecNumber evidence="3 10">1.1.1.169</ecNumber>
    </recommendedName>
    <alternativeName>
        <fullName evidence="8 10">Ketopantoate reductase</fullName>
    </alternativeName>
</protein>
<dbReference type="AlphaFoldDB" id="K2JC43"/>
<accession>K2JC43</accession>